<reference evidence="4" key="1">
    <citation type="journal article" date="2020" name="Genome Biol.">
        <title>Gamete binning: chromosome-level and haplotype-resolved genome assembly enabled by high-throughput single-cell sequencing of gamete genomes.</title>
        <authorList>
            <person name="Campoy J.A."/>
            <person name="Sun H."/>
            <person name="Goel M."/>
            <person name="Jiao W.-B."/>
            <person name="Folz-Donahue K."/>
            <person name="Wang N."/>
            <person name="Rubio M."/>
            <person name="Liu C."/>
            <person name="Kukat C."/>
            <person name="Ruiz D."/>
            <person name="Huettel B."/>
            <person name="Schneeberger K."/>
        </authorList>
    </citation>
    <scope>NUCLEOTIDE SEQUENCE [LARGE SCALE GENOMIC DNA]</scope>
    <source>
        <strain evidence="4">cv. Rojo Pasion</strain>
    </source>
</reference>
<organism evidence="1 3">
    <name type="scientific">Prunus armeniaca</name>
    <name type="common">Apricot</name>
    <name type="synonym">Armeniaca vulgaris</name>
    <dbReference type="NCBI Taxonomy" id="36596"/>
    <lineage>
        <taxon>Eukaryota</taxon>
        <taxon>Viridiplantae</taxon>
        <taxon>Streptophyta</taxon>
        <taxon>Embryophyta</taxon>
        <taxon>Tracheophyta</taxon>
        <taxon>Spermatophyta</taxon>
        <taxon>Magnoliopsida</taxon>
        <taxon>eudicotyledons</taxon>
        <taxon>Gunneridae</taxon>
        <taxon>Pentapetalae</taxon>
        <taxon>rosids</taxon>
        <taxon>fabids</taxon>
        <taxon>Rosales</taxon>
        <taxon>Rosaceae</taxon>
        <taxon>Amygdaloideae</taxon>
        <taxon>Amygdaleae</taxon>
        <taxon>Prunus</taxon>
    </lineage>
</organism>
<name>A0A6J5TY01_PRUAR</name>
<evidence type="ECO:0000313" key="2">
    <source>
        <dbReference type="EMBL" id="CAB4299015.1"/>
    </source>
</evidence>
<keyword evidence="4" id="KW-1185">Reference proteome</keyword>
<proteinExistence type="predicted"/>
<evidence type="ECO:0000313" key="3">
    <source>
        <dbReference type="Proteomes" id="UP000507222"/>
    </source>
</evidence>
<accession>A0A6J5TY01</accession>
<protein>
    <submittedName>
        <fullName evidence="1">Uncharacterized protein</fullName>
    </submittedName>
</protein>
<dbReference type="EMBL" id="CAEKDK010000002">
    <property type="protein sequence ID" value="CAB4268642.1"/>
    <property type="molecule type" value="Genomic_DNA"/>
</dbReference>
<evidence type="ECO:0000313" key="4">
    <source>
        <dbReference type="Proteomes" id="UP000507245"/>
    </source>
</evidence>
<dbReference type="OrthoDB" id="29308at2759"/>
<sequence length="140" mass="15849">MESPDQAEQILALLGSGDKQSSEKMMTKSSNVEVIVDCMIDIDYKTYIASRCVEHAEQFAPSNQWFIQVAHNLMKLIAEGFGVEDDDSADSQLRSSAPFETLALLGLFKQQLFQLFQIPFRVFCRIIKNAAVELQQLHMM</sequence>
<dbReference type="Proteomes" id="UP000507222">
    <property type="component" value="Unassembled WGS sequence"/>
</dbReference>
<gene>
    <name evidence="1" type="ORF">CURHAP_LOCUS12625</name>
    <name evidence="2" type="ORF">ORAREDHAP_LOCUS12232</name>
</gene>
<dbReference type="AlphaFoldDB" id="A0A6J5TY01"/>
<dbReference type="Proteomes" id="UP000507245">
    <property type="component" value="Unassembled WGS sequence"/>
</dbReference>
<evidence type="ECO:0000313" key="1">
    <source>
        <dbReference type="EMBL" id="CAB4268642.1"/>
    </source>
</evidence>
<reference evidence="1 3" key="2">
    <citation type="submission" date="2020-05" db="EMBL/GenBank/DDBJ databases">
        <authorList>
            <person name="Campoy J."/>
            <person name="Schneeberger K."/>
            <person name="Spophaly S."/>
        </authorList>
    </citation>
    <scope>NUCLEOTIDE SEQUENCE [LARGE SCALE GENOMIC DNA]</scope>
    <source>
        <strain evidence="1">PruArmRojPasFocal</strain>
    </source>
</reference>
<dbReference type="EMBL" id="CAEKKB010000002">
    <property type="protein sequence ID" value="CAB4299015.1"/>
    <property type="molecule type" value="Genomic_DNA"/>
</dbReference>